<dbReference type="GO" id="GO:0003677">
    <property type="term" value="F:DNA binding"/>
    <property type="evidence" value="ECO:0007669"/>
    <property type="project" value="UniProtKB-KW"/>
</dbReference>
<comment type="similarity">
    <text evidence="1">Belongs to the WD repeat DDB2/WDR76 family.</text>
</comment>
<protein>
    <submittedName>
        <fullName evidence="7">Uncharacterized protein</fullName>
    </submittedName>
</protein>
<evidence type="ECO:0000313" key="8">
    <source>
        <dbReference type="Proteomes" id="UP000054560"/>
    </source>
</evidence>
<dbReference type="SMART" id="SM00320">
    <property type="entry name" value="WD40"/>
    <property type="match status" value="2"/>
</dbReference>
<dbReference type="InterPro" id="IPR019775">
    <property type="entry name" value="WD40_repeat_CS"/>
</dbReference>
<keyword evidence="2 6" id="KW-0853">WD repeat</keyword>
<dbReference type="Proteomes" id="UP000054560">
    <property type="component" value="Unassembled WGS sequence"/>
</dbReference>
<gene>
    <name evidence="7" type="ORF">SARC_06964</name>
</gene>
<dbReference type="SUPFAM" id="SSF50978">
    <property type="entry name" value="WD40 repeat-like"/>
    <property type="match status" value="1"/>
</dbReference>
<evidence type="ECO:0000256" key="2">
    <source>
        <dbReference type="ARBA" id="ARBA00022574"/>
    </source>
</evidence>
<dbReference type="Gene3D" id="2.130.10.10">
    <property type="entry name" value="YVTN repeat-like/Quinoprotein amine dehydrogenase"/>
    <property type="match status" value="1"/>
</dbReference>
<keyword evidence="8" id="KW-1185">Reference proteome</keyword>
<keyword evidence="5" id="KW-0238">DNA-binding</keyword>
<dbReference type="GO" id="GO:0006974">
    <property type="term" value="P:DNA damage response"/>
    <property type="evidence" value="ECO:0007669"/>
    <property type="project" value="UniProtKB-KW"/>
</dbReference>
<keyword evidence="3" id="KW-0677">Repeat</keyword>
<evidence type="ECO:0000256" key="6">
    <source>
        <dbReference type="PROSITE-ProRule" id="PRU00221"/>
    </source>
</evidence>
<organism evidence="7 8">
    <name type="scientific">Sphaeroforma arctica JP610</name>
    <dbReference type="NCBI Taxonomy" id="667725"/>
    <lineage>
        <taxon>Eukaryota</taxon>
        <taxon>Ichthyosporea</taxon>
        <taxon>Ichthyophonida</taxon>
        <taxon>Sphaeroforma</taxon>
    </lineage>
</organism>
<feature type="repeat" description="WD" evidence="6">
    <location>
        <begin position="72"/>
        <end position="101"/>
    </location>
</feature>
<dbReference type="AlphaFoldDB" id="A0A0L0FXK5"/>
<keyword evidence="4" id="KW-0227">DNA damage</keyword>
<name>A0A0L0FXK5_9EUKA</name>
<reference evidence="7 8" key="1">
    <citation type="submission" date="2011-02" db="EMBL/GenBank/DDBJ databases">
        <title>The Genome Sequence of Sphaeroforma arctica JP610.</title>
        <authorList>
            <consortium name="The Broad Institute Genome Sequencing Platform"/>
            <person name="Russ C."/>
            <person name="Cuomo C."/>
            <person name="Young S.K."/>
            <person name="Zeng Q."/>
            <person name="Gargeya S."/>
            <person name="Alvarado L."/>
            <person name="Berlin A."/>
            <person name="Chapman S.B."/>
            <person name="Chen Z."/>
            <person name="Freedman E."/>
            <person name="Gellesch M."/>
            <person name="Goldberg J."/>
            <person name="Griggs A."/>
            <person name="Gujja S."/>
            <person name="Heilman E."/>
            <person name="Heiman D."/>
            <person name="Howarth C."/>
            <person name="Mehta T."/>
            <person name="Neiman D."/>
            <person name="Pearson M."/>
            <person name="Roberts A."/>
            <person name="Saif S."/>
            <person name="Shea T."/>
            <person name="Shenoy N."/>
            <person name="Sisk P."/>
            <person name="Stolte C."/>
            <person name="Sykes S."/>
            <person name="White J."/>
            <person name="Yandava C."/>
            <person name="Burger G."/>
            <person name="Gray M.W."/>
            <person name="Holland P.W.H."/>
            <person name="King N."/>
            <person name="Lang F.B.F."/>
            <person name="Roger A.J."/>
            <person name="Ruiz-Trillo I."/>
            <person name="Haas B."/>
            <person name="Nusbaum C."/>
            <person name="Birren B."/>
        </authorList>
    </citation>
    <scope>NUCLEOTIDE SEQUENCE [LARGE SCALE GENOMIC DNA]</scope>
    <source>
        <strain evidence="7 8">JP610</strain>
    </source>
</reference>
<dbReference type="eggNOG" id="KOG4328">
    <property type="taxonomic scope" value="Eukaryota"/>
</dbReference>
<dbReference type="PROSITE" id="PS50082">
    <property type="entry name" value="WD_REPEATS_2"/>
    <property type="match status" value="2"/>
</dbReference>
<proteinExistence type="inferred from homology"/>
<dbReference type="InterPro" id="IPR001680">
    <property type="entry name" value="WD40_rpt"/>
</dbReference>
<dbReference type="InterPro" id="IPR015943">
    <property type="entry name" value="WD40/YVTN_repeat-like_dom_sf"/>
</dbReference>
<dbReference type="InterPro" id="IPR050853">
    <property type="entry name" value="WD_repeat_DNA-damage-binding"/>
</dbReference>
<dbReference type="RefSeq" id="XP_014154590.1">
    <property type="nucleotide sequence ID" value="XM_014299115.1"/>
</dbReference>
<dbReference type="GO" id="GO:0005634">
    <property type="term" value="C:nucleus"/>
    <property type="evidence" value="ECO:0007669"/>
    <property type="project" value="TreeGrafter"/>
</dbReference>
<dbReference type="GO" id="GO:2000001">
    <property type="term" value="P:regulation of DNA damage checkpoint"/>
    <property type="evidence" value="ECO:0007669"/>
    <property type="project" value="TreeGrafter"/>
</dbReference>
<dbReference type="GeneID" id="25907468"/>
<dbReference type="STRING" id="667725.A0A0L0FXK5"/>
<dbReference type="InterPro" id="IPR036322">
    <property type="entry name" value="WD40_repeat_dom_sf"/>
</dbReference>
<evidence type="ECO:0000256" key="4">
    <source>
        <dbReference type="ARBA" id="ARBA00022763"/>
    </source>
</evidence>
<accession>A0A0L0FXK5</accession>
<dbReference type="OrthoDB" id="9890280at2759"/>
<feature type="repeat" description="WD" evidence="6">
    <location>
        <begin position="12"/>
        <end position="53"/>
    </location>
</feature>
<dbReference type="PANTHER" id="PTHR14773:SF0">
    <property type="entry name" value="WD REPEAT-CONTAINING PROTEIN 76"/>
    <property type="match status" value="1"/>
</dbReference>
<sequence length="197" mass="21886">MRTSSSSSVERVAIDMKKISCIDSHPSKALLVTSSLDRTARIWDLRQMKSKNGSVKPIAEQTCRLSVSSGYFSPSGAKVITTGMDDTIKVWDYTETPKTKPSTSEKATVVTKHYNQTGRWVTNFRAKFIGENHFHIGNMKRSVDIYAENGVLVRQLSDDEHMTAIPAVNDYHPGHGELAAGTHGKVHIYSNTDDSRQ</sequence>
<evidence type="ECO:0000256" key="1">
    <source>
        <dbReference type="ARBA" id="ARBA00005434"/>
    </source>
</evidence>
<evidence type="ECO:0000256" key="5">
    <source>
        <dbReference type="ARBA" id="ARBA00023125"/>
    </source>
</evidence>
<dbReference type="Pfam" id="PF00400">
    <property type="entry name" value="WD40"/>
    <property type="match status" value="2"/>
</dbReference>
<dbReference type="PROSITE" id="PS00678">
    <property type="entry name" value="WD_REPEATS_1"/>
    <property type="match status" value="1"/>
</dbReference>
<dbReference type="EMBL" id="KQ242119">
    <property type="protein sequence ID" value="KNC80688.1"/>
    <property type="molecule type" value="Genomic_DNA"/>
</dbReference>
<evidence type="ECO:0000313" key="7">
    <source>
        <dbReference type="EMBL" id="KNC80688.1"/>
    </source>
</evidence>
<evidence type="ECO:0000256" key="3">
    <source>
        <dbReference type="ARBA" id="ARBA00022737"/>
    </source>
</evidence>
<dbReference type="PANTHER" id="PTHR14773">
    <property type="entry name" value="WD REPEAT-CONTAINING PROTEIN 76"/>
    <property type="match status" value="1"/>
</dbReference>